<dbReference type="WBParaSite" id="MCOS_0000868001-mRNA-1">
    <property type="protein sequence ID" value="MCOS_0000868001-mRNA-1"/>
    <property type="gene ID" value="MCOS_0000868001"/>
</dbReference>
<dbReference type="PANTHER" id="PTHR43530">
    <property type="entry name" value="QUEUINE TRNA-RIBOSYLTRANSFERASE CATALYTIC SUBUNIT 1"/>
    <property type="match status" value="1"/>
</dbReference>
<dbReference type="GO" id="GO:0046872">
    <property type="term" value="F:metal ion binding"/>
    <property type="evidence" value="ECO:0007669"/>
    <property type="project" value="UniProtKB-KW"/>
</dbReference>
<dbReference type="EC" id="2.4.2.64" evidence="6"/>
<evidence type="ECO:0000256" key="3">
    <source>
        <dbReference type="ARBA" id="ARBA00022694"/>
    </source>
</evidence>
<reference evidence="10" key="1">
    <citation type="submission" date="2017-02" db="UniProtKB">
        <authorList>
            <consortium name="WormBaseParasite"/>
        </authorList>
    </citation>
    <scope>IDENTIFICATION</scope>
</reference>
<evidence type="ECO:0000313" key="9">
    <source>
        <dbReference type="Proteomes" id="UP000267029"/>
    </source>
</evidence>
<feature type="active site" description="Nucleophile" evidence="6">
    <location>
        <position position="285"/>
    </location>
</feature>
<dbReference type="InterPro" id="IPR002616">
    <property type="entry name" value="tRNA_ribo_trans-like"/>
</dbReference>
<dbReference type="GO" id="GO:0005829">
    <property type="term" value="C:cytosol"/>
    <property type="evidence" value="ECO:0007669"/>
    <property type="project" value="TreeGrafter"/>
</dbReference>
<feature type="active site" description="Proton acceptor" evidence="6">
    <location>
        <position position="107"/>
    </location>
</feature>
<feature type="binding site" evidence="6">
    <location>
        <position position="235"/>
    </location>
    <ligand>
        <name>substrate</name>
    </ligand>
</feature>
<feature type="binding site" evidence="6">
    <location>
        <position position="327"/>
    </location>
    <ligand>
        <name>Zn(2+)</name>
        <dbReference type="ChEBI" id="CHEBI:29105"/>
    </ligand>
</feature>
<organism evidence="10">
    <name type="scientific">Mesocestoides corti</name>
    <name type="common">Flatworm</name>
    <dbReference type="NCBI Taxonomy" id="53468"/>
    <lineage>
        <taxon>Eukaryota</taxon>
        <taxon>Metazoa</taxon>
        <taxon>Spiralia</taxon>
        <taxon>Lophotrochozoa</taxon>
        <taxon>Platyhelminthes</taxon>
        <taxon>Cestoda</taxon>
        <taxon>Eucestoda</taxon>
        <taxon>Cyclophyllidea</taxon>
        <taxon>Mesocestoididae</taxon>
        <taxon>Mesocestoides</taxon>
    </lineage>
</organism>
<comment type="subunit">
    <text evidence="6">Heterodimer of a catalytic subunit and an accessory subunit.</text>
</comment>
<evidence type="ECO:0000256" key="6">
    <source>
        <dbReference type="HAMAP-Rule" id="MF_03218"/>
    </source>
</evidence>
<feature type="region of interest" description="RNA binding" evidence="6">
    <location>
        <begin position="266"/>
        <end position="272"/>
    </location>
</feature>
<dbReference type="OrthoDB" id="10249838at2759"/>
<feature type="binding site" evidence="6">
    <location>
        <position position="359"/>
    </location>
    <ligand>
        <name>Zn(2+)</name>
        <dbReference type="ChEBI" id="CHEBI:29105"/>
    </ligand>
</feature>
<feature type="binding site" evidence="6">
    <location>
        <position position="162"/>
    </location>
    <ligand>
        <name>substrate</name>
    </ligand>
</feature>
<proteinExistence type="inferred from homology"/>
<evidence type="ECO:0000259" key="7">
    <source>
        <dbReference type="Pfam" id="PF01702"/>
    </source>
</evidence>
<protein>
    <recommendedName>
        <fullName evidence="6">Queuine tRNA-ribosyltransferase catalytic subunit 1</fullName>
        <ecNumber evidence="6">2.4.2.64</ecNumber>
    </recommendedName>
    <alternativeName>
        <fullName evidence="6">Guanine insertion enzyme</fullName>
    </alternativeName>
    <alternativeName>
        <fullName evidence="6">tRNA-guanine transglycosylase</fullName>
    </alternativeName>
</protein>
<dbReference type="PANTHER" id="PTHR43530:SF1">
    <property type="entry name" value="QUEUINE TRNA-RIBOSYLTRANSFERASE CATALYTIC SUBUNIT 1"/>
    <property type="match status" value="1"/>
</dbReference>
<comment type="subcellular location">
    <subcellularLocation>
        <location evidence="6">Cytoplasm</location>
    </subcellularLocation>
</comment>
<dbReference type="AlphaFoldDB" id="A0A0R3ULV1"/>
<gene>
    <name evidence="8" type="ORF">MCOS_LOCUS8681</name>
</gene>
<feature type="domain" description="tRNA-guanine(15) transglycosylase-like" evidence="7">
    <location>
        <begin position="25"/>
        <end position="389"/>
    </location>
</feature>
<dbReference type="HAMAP" id="MF_00168">
    <property type="entry name" value="Q_tRNA_Tgt"/>
    <property type="match status" value="1"/>
</dbReference>
<feature type="binding site" evidence="6">
    <location>
        <begin position="107"/>
        <end position="111"/>
    </location>
    <ligand>
        <name>substrate</name>
    </ligand>
</feature>
<dbReference type="STRING" id="53468.A0A0R3ULV1"/>
<accession>A0A0R3ULV1</accession>
<dbReference type="EMBL" id="UXSR01005554">
    <property type="protein sequence ID" value="VDD82678.1"/>
    <property type="molecule type" value="Genomic_DNA"/>
</dbReference>
<comment type="similarity">
    <text evidence="6">Belongs to the queuine tRNA-ribosyltransferase family.</text>
</comment>
<dbReference type="InterPro" id="IPR004803">
    <property type="entry name" value="TGT"/>
</dbReference>
<evidence type="ECO:0000313" key="8">
    <source>
        <dbReference type="EMBL" id="VDD82678.1"/>
    </source>
</evidence>
<dbReference type="GO" id="GO:0008479">
    <property type="term" value="F:tRNA-guanosine(34) queuine transglycosylase activity"/>
    <property type="evidence" value="ECO:0007669"/>
    <property type="project" value="UniProtKB-UniRule"/>
</dbReference>
<reference evidence="8 9" key="2">
    <citation type="submission" date="2018-10" db="EMBL/GenBank/DDBJ databases">
        <authorList>
            <consortium name="Pathogen Informatics"/>
        </authorList>
    </citation>
    <scope>NUCLEOTIDE SEQUENCE [LARGE SCALE GENOMIC DNA]</scope>
</reference>
<dbReference type="Gene3D" id="3.20.20.105">
    <property type="entry name" value="Queuine tRNA-ribosyltransferase-like"/>
    <property type="match status" value="1"/>
</dbReference>
<evidence type="ECO:0000256" key="1">
    <source>
        <dbReference type="ARBA" id="ARBA00022676"/>
    </source>
</evidence>
<dbReference type="SUPFAM" id="SSF51713">
    <property type="entry name" value="tRNA-guanine transglycosylase"/>
    <property type="match status" value="1"/>
</dbReference>
<keyword evidence="5 6" id="KW-0862">Zinc</keyword>
<keyword evidence="9" id="KW-1185">Reference proteome</keyword>
<feature type="region of interest" description="RNA binding; important for wobble base 34 recognition" evidence="6">
    <location>
        <begin position="290"/>
        <end position="294"/>
    </location>
</feature>
<keyword evidence="4 6" id="KW-0479">Metal-binding</keyword>
<evidence type="ECO:0000256" key="2">
    <source>
        <dbReference type="ARBA" id="ARBA00022679"/>
    </source>
</evidence>
<comment type="cofactor">
    <cofactor evidence="6">
        <name>Zn(2+)</name>
        <dbReference type="ChEBI" id="CHEBI:29105"/>
    </cofactor>
</comment>
<dbReference type="NCBIfam" id="TIGR00449">
    <property type="entry name" value="tgt_general"/>
    <property type="match status" value="1"/>
</dbReference>
<evidence type="ECO:0000313" key="10">
    <source>
        <dbReference type="WBParaSite" id="MCOS_0000868001-mRNA-1"/>
    </source>
</evidence>
<name>A0A0R3ULV1_MESCO</name>
<dbReference type="GO" id="GO:0006400">
    <property type="term" value="P:tRNA modification"/>
    <property type="evidence" value="ECO:0007669"/>
    <property type="project" value="InterPro"/>
</dbReference>
<keyword evidence="2 6" id="KW-0808">Transferase</keyword>
<evidence type="ECO:0000256" key="5">
    <source>
        <dbReference type="ARBA" id="ARBA00022833"/>
    </source>
</evidence>
<dbReference type="Proteomes" id="UP000267029">
    <property type="component" value="Unassembled WGS sequence"/>
</dbReference>
<dbReference type="NCBIfam" id="TIGR00430">
    <property type="entry name" value="Q_tRNA_tgt"/>
    <property type="match status" value="1"/>
</dbReference>
<comment type="function">
    <text evidence="6">Catalytic subunit of the queuine tRNA-ribosyltransferase (TGT) that catalyzes the base-exchange of a guanine (G) residue with queuine (Q) at position 34 (anticodon wobble position) in tRNAs with GU(N) anticodons (tRNA-Asp, -Asn, -His and -Tyr), resulting in the hypermodified nucleoside queuosine (7-(((4,5-cis-dihydroxy-2-cyclopenten-1-yl)amino)methyl)-7-deazaguanosine). Catalysis occurs through a double-displacement mechanism. The nucleophile active site attacks the C1' of nucleotide 34 to detach the guanine base from the RNA, forming a covalent enzyme-RNA intermediate. The proton acceptor active site deprotonates the incoming queuine, allowing a nucleophilic attack on the C1' of the ribose to form the product.</text>
</comment>
<feature type="binding site" evidence="6">
    <location>
        <position position="332"/>
    </location>
    <ligand>
        <name>Zn(2+)</name>
        <dbReference type="ChEBI" id="CHEBI:29105"/>
    </ligand>
</feature>
<sequence length="430" mass="47599">MPPLLSVWTGPSLRFDLVAECSTTRARACRLFFPSHCPAGPVKTPVYMPVGTQGTIKGITVGQLESIDCRLLLGNAYHLGHRPGPKTLTLAGGLHHFMSWPRGILTDSGGFQMVSLSKLSSTDENGTHFCSPHDGSEMLLTPEESVGRIQASIGSDIVMQLDHVLHVKTTGENVYDATRRSVRWLDRCIEAHKPQLEKQNLFAITQGALYEDLREECVGEMKKRKDKVQGFAIGGLSGGESKADFCRTVHHSTGLLPRDRPRYLMGVGFPVDLIVCVALGCDMFDCVFPTRTARFGQALVSWGQANIIVNLRLADYTYDFRAIEPGCPCPACSGGVCRSWLHAAFGARQPSAASYVSLHNLTYLLVLMRRAREAILADRFPGFVREFFRCRCRPPKSDSGEENVYIDAEYEFDKVPPWCVEALKKVSIEL</sequence>
<evidence type="ECO:0000256" key="4">
    <source>
        <dbReference type="ARBA" id="ARBA00022723"/>
    </source>
</evidence>
<keyword evidence="3 6" id="KW-0819">tRNA processing</keyword>
<comment type="catalytic activity">
    <reaction evidence="6">
        <text>guanosine(34) in tRNA + queuine = queuosine(34) in tRNA + guanine</text>
        <dbReference type="Rhea" id="RHEA:16633"/>
        <dbReference type="Rhea" id="RHEA-COMP:10341"/>
        <dbReference type="Rhea" id="RHEA-COMP:18571"/>
        <dbReference type="ChEBI" id="CHEBI:16235"/>
        <dbReference type="ChEBI" id="CHEBI:17433"/>
        <dbReference type="ChEBI" id="CHEBI:74269"/>
        <dbReference type="ChEBI" id="CHEBI:194431"/>
        <dbReference type="EC" id="2.4.2.64"/>
    </reaction>
</comment>
<feature type="binding site" evidence="6">
    <location>
        <position position="206"/>
    </location>
    <ligand>
        <name>substrate</name>
    </ligand>
</feature>
<keyword evidence="1 6" id="KW-0328">Glycosyltransferase</keyword>
<feature type="binding site" evidence="6">
    <location>
        <position position="329"/>
    </location>
    <ligand>
        <name>Zn(2+)</name>
        <dbReference type="ChEBI" id="CHEBI:29105"/>
    </ligand>
</feature>
<keyword evidence="6" id="KW-0963">Cytoplasm</keyword>
<dbReference type="InterPro" id="IPR036511">
    <property type="entry name" value="TGT-like_sf"/>
</dbReference>
<dbReference type="Pfam" id="PF01702">
    <property type="entry name" value="TGT"/>
    <property type="match status" value="1"/>
</dbReference>